<keyword evidence="8" id="KW-1185">Reference proteome</keyword>
<dbReference type="AlphaFoldDB" id="A0AA39GED0"/>
<dbReference type="Pfam" id="PF01494">
    <property type="entry name" value="FAD_binding_3"/>
    <property type="match status" value="1"/>
</dbReference>
<evidence type="ECO:0000256" key="2">
    <source>
        <dbReference type="ARBA" id="ARBA00022630"/>
    </source>
</evidence>
<dbReference type="InterPro" id="IPR002938">
    <property type="entry name" value="FAD-bd"/>
</dbReference>
<keyword evidence="5" id="KW-0503">Monooxygenase</keyword>
<keyword evidence="4" id="KW-0560">Oxidoreductase</keyword>
<dbReference type="InterPro" id="IPR036188">
    <property type="entry name" value="FAD/NAD-bd_sf"/>
</dbReference>
<dbReference type="Proteomes" id="UP001175261">
    <property type="component" value="Unassembled WGS sequence"/>
</dbReference>
<evidence type="ECO:0000256" key="1">
    <source>
        <dbReference type="ARBA" id="ARBA00001974"/>
    </source>
</evidence>
<keyword evidence="3" id="KW-0274">FAD</keyword>
<dbReference type="Gene3D" id="3.50.50.60">
    <property type="entry name" value="FAD/NAD(P)-binding domain"/>
    <property type="match status" value="1"/>
</dbReference>
<dbReference type="SUPFAM" id="SSF51905">
    <property type="entry name" value="FAD/NAD(P)-binding domain"/>
    <property type="match status" value="1"/>
</dbReference>
<dbReference type="PANTHER" id="PTHR47178:SF1">
    <property type="entry name" value="FAD-BINDING DOMAIN-CONTAINING PROTEIN-RELATED"/>
    <property type="match status" value="1"/>
</dbReference>
<protein>
    <recommendedName>
        <fullName evidence="6">FAD-binding domain-containing protein</fullName>
    </recommendedName>
</protein>
<dbReference type="GO" id="GO:0071949">
    <property type="term" value="F:FAD binding"/>
    <property type="evidence" value="ECO:0007669"/>
    <property type="project" value="InterPro"/>
</dbReference>
<evidence type="ECO:0000256" key="5">
    <source>
        <dbReference type="ARBA" id="ARBA00023033"/>
    </source>
</evidence>
<comment type="cofactor">
    <cofactor evidence="1">
        <name>FAD</name>
        <dbReference type="ChEBI" id="CHEBI:57692"/>
    </cofactor>
</comment>
<dbReference type="GO" id="GO:0004497">
    <property type="term" value="F:monooxygenase activity"/>
    <property type="evidence" value="ECO:0007669"/>
    <property type="project" value="UniProtKB-KW"/>
</dbReference>
<dbReference type="Pfam" id="PF13450">
    <property type="entry name" value="NAD_binding_8"/>
    <property type="match status" value="1"/>
</dbReference>
<evidence type="ECO:0000256" key="3">
    <source>
        <dbReference type="ARBA" id="ARBA00022827"/>
    </source>
</evidence>
<keyword evidence="2" id="KW-0285">Flavoprotein</keyword>
<evidence type="ECO:0000313" key="8">
    <source>
        <dbReference type="Proteomes" id="UP001175261"/>
    </source>
</evidence>
<name>A0AA39GED0_SARSR</name>
<evidence type="ECO:0000256" key="4">
    <source>
        <dbReference type="ARBA" id="ARBA00023002"/>
    </source>
</evidence>
<dbReference type="EMBL" id="JAPDFR010000008">
    <property type="protein sequence ID" value="KAK0384507.1"/>
    <property type="molecule type" value="Genomic_DNA"/>
</dbReference>
<comment type="caution">
    <text evidence="7">The sequence shown here is derived from an EMBL/GenBank/DDBJ whole genome shotgun (WGS) entry which is preliminary data.</text>
</comment>
<feature type="domain" description="FAD-binding" evidence="6">
    <location>
        <begin position="306"/>
        <end position="375"/>
    </location>
</feature>
<gene>
    <name evidence="7" type="ORF">NLU13_8593</name>
</gene>
<evidence type="ECO:0000313" key="7">
    <source>
        <dbReference type="EMBL" id="KAK0384507.1"/>
    </source>
</evidence>
<accession>A0AA39GED0</accession>
<sequence>MASTKRVIIIGGGVVGLTLAHALKQAGISFELYERDDNIDARKQGWAITIHWALFTLRAILDEPTLSAIDATQVDPEVGRHDTGNFLFINLKTLETKFRIPPNERRRVNREKFRKALHEGVKDHIHWGKKLKDIKTASNGDGIAACFEDGSSVSGAILIGAEGSNSQTRHYVAPETYRNIPIPVRFLGVALEMSPDQAKTFRDIDPLLFQGCHPETGNYLWVSMMSTPEANGSQGTDHEYYLVQINMSWIKHESSATKEDSHALRLEEMKCRAEGFHPLLRDAIHSIPDGTPVMEVDMKDWPCLPWDNKDGRVTLVGDSAHAMCMYRGEAANHGILDAQYLTKAITDAFSGKMSLKAAIDNYETEMRERTSVAVQLSRQAAIDAHDYNGLNENSAVLKRRALK</sequence>
<proteinExistence type="predicted"/>
<dbReference type="PRINTS" id="PR00420">
    <property type="entry name" value="RNGMNOXGNASE"/>
</dbReference>
<organism evidence="7 8">
    <name type="scientific">Sarocladium strictum</name>
    <name type="common">Black bundle disease fungus</name>
    <name type="synonym">Acremonium strictum</name>
    <dbReference type="NCBI Taxonomy" id="5046"/>
    <lineage>
        <taxon>Eukaryota</taxon>
        <taxon>Fungi</taxon>
        <taxon>Dikarya</taxon>
        <taxon>Ascomycota</taxon>
        <taxon>Pezizomycotina</taxon>
        <taxon>Sordariomycetes</taxon>
        <taxon>Hypocreomycetidae</taxon>
        <taxon>Hypocreales</taxon>
        <taxon>Sarocladiaceae</taxon>
        <taxon>Sarocladium</taxon>
    </lineage>
</organism>
<dbReference type="PANTHER" id="PTHR47178">
    <property type="entry name" value="MONOOXYGENASE, FAD-BINDING"/>
    <property type="match status" value="1"/>
</dbReference>
<evidence type="ECO:0000259" key="6">
    <source>
        <dbReference type="Pfam" id="PF01494"/>
    </source>
</evidence>
<reference evidence="7" key="1">
    <citation type="submission" date="2022-10" db="EMBL/GenBank/DDBJ databases">
        <title>Determination and structural analysis of whole genome sequence of Sarocladium strictum F4-1.</title>
        <authorList>
            <person name="Hu L."/>
            <person name="Jiang Y."/>
        </authorList>
    </citation>
    <scope>NUCLEOTIDE SEQUENCE</scope>
    <source>
        <strain evidence="7">F4-1</strain>
    </source>
</reference>